<dbReference type="InterPro" id="IPR041522">
    <property type="entry name" value="CdaR_GGDEF"/>
</dbReference>
<dbReference type="InterPro" id="IPR042070">
    <property type="entry name" value="PucR_C-HTH_sf"/>
</dbReference>
<dbReference type="AlphaFoldDB" id="A0A4V2YGF1"/>
<protein>
    <submittedName>
        <fullName evidence="4">PucR family transcriptional regulator</fullName>
    </submittedName>
</protein>
<name>A0A4V2YGF1_9ACTN</name>
<dbReference type="Pfam" id="PF17853">
    <property type="entry name" value="GGDEF_2"/>
    <property type="match status" value="1"/>
</dbReference>
<accession>A0A4V2YGF1</accession>
<proteinExistence type="inferred from homology"/>
<feature type="domain" description="PucR C-terminal helix-turn-helix" evidence="2">
    <location>
        <begin position="268"/>
        <end position="326"/>
    </location>
</feature>
<reference evidence="4 5" key="1">
    <citation type="submission" date="2019-02" db="EMBL/GenBank/DDBJ databases">
        <title>Draft genome sequences of novel Actinobacteria.</title>
        <authorList>
            <person name="Sahin N."/>
            <person name="Ay H."/>
            <person name="Saygin H."/>
        </authorList>
    </citation>
    <scope>NUCLEOTIDE SEQUENCE [LARGE SCALE GENOMIC DNA]</scope>
    <source>
        <strain evidence="4 5">16K104</strain>
    </source>
</reference>
<dbReference type="PANTHER" id="PTHR33744:SF17">
    <property type="entry name" value="CONSERVED PROTEIN"/>
    <property type="match status" value="1"/>
</dbReference>
<dbReference type="RefSeq" id="WP_132319407.1">
    <property type="nucleotide sequence ID" value="NZ_SMKR01000042.1"/>
</dbReference>
<comment type="similarity">
    <text evidence="1">Belongs to the CdaR family.</text>
</comment>
<dbReference type="Proteomes" id="UP000295172">
    <property type="component" value="Unassembled WGS sequence"/>
</dbReference>
<comment type="caution">
    <text evidence="4">The sequence shown here is derived from an EMBL/GenBank/DDBJ whole genome shotgun (WGS) entry which is preliminary data.</text>
</comment>
<dbReference type="InterPro" id="IPR051448">
    <property type="entry name" value="CdaR-like_regulators"/>
</dbReference>
<dbReference type="PANTHER" id="PTHR33744">
    <property type="entry name" value="CARBOHYDRATE DIACID REGULATOR"/>
    <property type="match status" value="1"/>
</dbReference>
<organism evidence="4 5">
    <name type="scientific">Kribbella turkmenica</name>
    <dbReference type="NCBI Taxonomy" id="2530375"/>
    <lineage>
        <taxon>Bacteria</taxon>
        <taxon>Bacillati</taxon>
        <taxon>Actinomycetota</taxon>
        <taxon>Actinomycetes</taxon>
        <taxon>Propionibacteriales</taxon>
        <taxon>Kribbellaceae</taxon>
        <taxon>Kribbella</taxon>
    </lineage>
</organism>
<dbReference type="Gene3D" id="1.10.10.2840">
    <property type="entry name" value="PucR C-terminal helix-turn-helix domain"/>
    <property type="match status" value="1"/>
</dbReference>
<gene>
    <name evidence="4" type="ORF">E1218_12225</name>
</gene>
<dbReference type="EMBL" id="SMKR01000042">
    <property type="protein sequence ID" value="TDD26817.1"/>
    <property type="molecule type" value="Genomic_DNA"/>
</dbReference>
<evidence type="ECO:0000259" key="2">
    <source>
        <dbReference type="Pfam" id="PF13556"/>
    </source>
</evidence>
<dbReference type="OrthoDB" id="4534407at2"/>
<evidence type="ECO:0000313" key="4">
    <source>
        <dbReference type="EMBL" id="TDD26817.1"/>
    </source>
</evidence>
<keyword evidence="5" id="KW-1185">Reference proteome</keyword>
<dbReference type="InterPro" id="IPR025736">
    <property type="entry name" value="PucR_C-HTH_dom"/>
</dbReference>
<evidence type="ECO:0000259" key="3">
    <source>
        <dbReference type="Pfam" id="PF17853"/>
    </source>
</evidence>
<feature type="domain" description="CdaR GGDEF-like" evidence="3">
    <location>
        <begin position="102"/>
        <end position="218"/>
    </location>
</feature>
<dbReference type="Pfam" id="PF13556">
    <property type="entry name" value="HTH_30"/>
    <property type="match status" value="1"/>
</dbReference>
<evidence type="ECO:0000256" key="1">
    <source>
        <dbReference type="ARBA" id="ARBA00006754"/>
    </source>
</evidence>
<evidence type="ECO:0000313" key="5">
    <source>
        <dbReference type="Proteomes" id="UP000295172"/>
    </source>
</evidence>
<sequence length="335" mass="36478">MWFEQRGLRAATGPMRMPSDVERGIMSRVVIPVGCGGTTYGYLWLIDDAQTLDESHLDEIVVIADRIGVLLRQEESSRQLETEMLLDLLSHRPELRRVASEDLANRGRVALGNTVAVAVVRGRYGQLSESVTHRLQVGLRSAPHHMLRCWAGDHAVLLEPVSGESASGLRSAIDSLLRSVSGSVTSQAFALVAGIGDSVPKLTDAARSYEQAERAARVAAAVPQLGPVAEWRLLGAFRALTMIPGDQSLVEAVDPRVRQLAEVGDPDLLRTVEVFLDTGCDVKSASAALSVHRGTLYYRLRKAENLSGLSLESGFDRLTLHLGLQIMRLQASWPD</sequence>